<gene>
    <name evidence="2" type="ORF">LABALGLTS371_16320</name>
</gene>
<sequence>MGFESLVNNPDNITFSVLFVGLLCWVMRTNDIREKSYRATIEKLTKALGNYEDVKATVDKISKKLFSKKDI</sequence>
<comment type="caution">
    <text evidence="2">The sequence shown here is derived from an EMBL/GenBank/DDBJ whole genome shotgun (WGS) entry which is preliminary data.</text>
</comment>
<dbReference type="RefSeq" id="WP_146303456.1">
    <property type="nucleotide sequence ID" value="NZ_JANXKZ010000002.1"/>
</dbReference>
<protein>
    <submittedName>
        <fullName evidence="2">Uncharacterized protein</fullName>
    </submittedName>
</protein>
<feature type="transmembrane region" description="Helical" evidence="1">
    <location>
        <begin position="12"/>
        <end position="28"/>
    </location>
</feature>
<dbReference type="EMBL" id="SRRQ01000029">
    <property type="protein sequence ID" value="TWW10083.1"/>
    <property type="molecule type" value="Genomic_DNA"/>
</dbReference>
<dbReference type="InterPro" id="IPR024405">
    <property type="entry name" value="Phage_BhlA/UviB"/>
</dbReference>
<name>A0A5C6M7E1_9LACO</name>
<evidence type="ECO:0000313" key="2">
    <source>
        <dbReference type="EMBL" id="TWW10083.1"/>
    </source>
</evidence>
<keyword evidence="1" id="KW-0472">Membrane</keyword>
<evidence type="ECO:0000256" key="1">
    <source>
        <dbReference type="SAM" id="Phobius"/>
    </source>
</evidence>
<keyword evidence="1" id="KW-1133">Transmembrane helix</keyword>
<proteinExistence type="predicted"/>
<keyword evidence="1" id="KW-0812">Transmembrane</keyword>
<evidence type="ECO:0000313" key="3">
    <source>
        <dbReference type="Proteomes" id="UP000321659"/>
    </source>
</evidence>
<dbReference type="Proteomes" id="UP000321659">
    <property type="component" value="Unassembled WGS sequence"/>
</dbReference>
<organism evidence="2 3">
    <name type="scientific">Dellaglioa algida</name>
    <dbReference type="NCBI Taxonomy" id="105612"/>
    <lineage>
        <taxon>Bacteria</taxon>
        <taxon>Bacillati</taxon>
        <taxon>Bacillota</taxon>
        <taxon>Bacilli</taxon>
        <taxon>Lactobacillales</taxon>
        <taxon>Lactobacillaceae</taxon>
        <taxon>Dellaglioa</taxon>
    </lineage>
</organism>
<dbReference type="AlphaFoldDB" id="A0A5C6M7E1"/>
<dbReference type="Pfam" id="PF10960">
    <property type="entry name" value="Holin_BhlA"/>
    <property type="match status" value="1"/>
</dbReference>
<reference evidence="2 3" key="1">
    <citation type="submission" date="2019-04" db="EMBL/GenBank/DDBJ databases">
        <title>In vitro growth and metabolic characteristics of meat-borne Lactobacillus algidus strains.</title>
        <authorList>
            <person name="Sade E."/>
            <person name="Per J."/>
            <person name="Tytti H."/>
            <person name="Johanna B.K."/>
        </authorList>
    </citation>
    <scope>NUCLEOTIDE SEQUENCE [LARGE SCALE GENOMIC DNA]</scope>
    <source>
        <strain evidence="2 3">LTS37-1</strain>
    </source>
</reference>
<accession>A0A5C6M7E1</accession>